<reference evidence="1" key="1">
    <citation type="submission" date="2019-08" db="EMBL/GenBank/DDBJ databases">
        <authorList>
            <person name="Kucharzyk K."/>
            <person name="Murdoch R.W."/>
            <person name="Higgins S."/>
            <person name="Loffler F."/>
        </authorList>
    </citation>
    <scope>NUCLEOTIDE SEQUENCE</scope>
</reference>
<dbReference type="AlphaFoldDB" id="A0A645HCQ4"/>
<dbReference type="AntiFam" id="ANF00134">
    <property type="entry name" value="Shadow ORF (opposite odhA)"/>
</dbReference>
<sequence>MVLHVTGAEMFFMFTRKFVEQILRFLTQYVDQDVQTTTVRHTQHHFTGTAVTSVADHLFEHWD</sequence>
<proteinExistence type="predicted"/>
<comment type="caution">
    <text evidence="1">The sequence shown here is derived from an EMBL/GenBank/DDBJ whole genome shotgun (WGS) entry which is preliminary data.</text>
</comment>
<accession>A0A645HCQ4</accession>
<dbReference type="EMBL" id="VSSQ01090121">
    <property type="protein sequence ID" value="MPN36152.1"/>
    <property type="molecule type" value="Genomic_DNA"/>
</dbReference>
<organism evidence="1">
    <name type="scientific">bioreactor metagenome</name>
    <dbReference type="NCBI Taxonomy" id="1076179"/>
    <lineage>
        <taxon>unclassified sequences</taxon>
        <taxon>metagenomes</taxon>
        <taxon>ecological metagenomes</taxon>
    </lineage>
</organism>
<protein>
    <submittedName>
        <fullName evidence="1">Uncharacterized protein</fullName>
    </submittedName>
</protein>
<name>A0A645HCQ4_9ZZZZ</name>
<gene>
    <name evidence="1" type="ORF">SDC9_183659</name>
</gene>
<evidence type="ECO:0000313" key="1">
    <source>
        <dbReference type="EMBL" id="MPN36152.1"/>
    </source>
</evidence>